<dbReference type="STRING" id="641524.ADICYQ_4194"/>
<dbReference type="InterPro" id="IPR014284">
    <property type="entry name" value="RNA_pol_sigma-70_dom"/>
</dbReference>
<evidence type="ECO:0000313" key="7">
    <source>
        <dbReference type="EMBL" id="EPR66762.1"/>
    </source>
</evidence>
<keyword evidence="4" id="KW-0804">Transcription</keyword>
<dbReference type="Gene3D" id="1.10.10.10">
    <property type="entry name" value="Winged helix-like DNA-binding domain superfamily/Winged helix DNA-binding domain"/>
    <property type="match status" value="1"/>
</dbReference>
<keyword evidence="3" id="KW-0731">Sigma factor</keyword>
<dbReference type="GO" id="GO:0006352">
    <property type="term" value="P:DNA-templated transcription initiation"/>
    <property type="evidence" value="ECO:0007669"/>
    <property type="project" value="InterPro"/>
</dbReference>
<evidence type="ECO:0000256" key="2">
    <source>
        <dbReference type="ARBA" id="ARBA00023015"/>
    </source>
</evidence>
<dbReference type="Pfam" id="PF08281">
    <property type="entry name" value="Sigma70_r4_2"/>
    <property type="match status" value="1"/>
</dbReference>
<dbReference type="InterPro" id="IPR036388">
    <property type="entry name" value="WH-like_DNA-bd_sf"/>
</dbReference>
<comment type="caution">
    <text evidence="7">The sequence shown here is derived from an EMBL/GenBank/DDBJ whole genome shotgun (WGS) entry which is preliminary data.</text>
</comment>
<accession>S7VB54</accession>
<feature type="domain" description="RNA polymerase sigma-70 region 2" evidence="5">
    <location>
        <begin position="70"/>
        <end position="137"/>
    </location>
</feature>
<evidence type="ECO:0000259" key="6">
    <source>
        <dbReference type="Pfam" id="PF08281"/>
    </source>
</evidence>
<evidence type="ECO:0000256" key="3">
    <source>
        <dbReference type="ARBA" id="ARBA00023082"/>
    </source>
</evidence>
<dbReference type="Proteomes" id="UP000014974">
    <property type="component" value="Unassembled WGS sequence"/>
</dbReference>
<dbReference type="CDD" id="cd06171">
    <property type="entry name" value="Sigma70_r4"/>
    <property type="match status" value="1"/>
</dbReference>
<evidence type="ECO:0000259" key="5">
    <source>
        <dbReference type="Pfam" id="PF04542"/>
    </source>
</evidence>
<evidence type="ECO:0000313" key="8">
    <source>
        <dbReference type="Proteomes" id="UP000014974"/>
    </source>
</evidence>
<dbReference type="Pfam" id="PF04542">
    <property type="entry name" value="Sigma70_r2"/>
    <property type="match status" value="1"/>
</dbReference>
<dbReference type="PANTHER" id="PTHR43133:SF46">
    <property type="entry name" value="RNA POLYMERASE SIGMA-70 FACTOR ECF SUBFAMILY"/>
    <property type="match status" value="1"/>
</dbReference>
<dbReference type="eggNOG" id="COG1595">
    <property type="taxonomic scope" value="Bacteria"/>
</dbReference>
<dbReference type="InterPro" id="IPR039425">
    <property type="entry name" value="RNA_pol_sigma-70-like"/>
</dbReference>
<dbReference type="GO" id="GO:0016987">
    <property type="term" value="F:sigma factor activity"/>
    <property type="evidence" value="ECO:0007669"/>
    <property type="project" value="UniProtKB-KW"/>
</dbReference>
<dbReference type="SUPFAM" id="SSF88659">
    <property type="entry name" value="Sigma3 and sigma4 domains of RNA polymerase sigma factors"/>
    <property type="match status" value="1"/>
</dbReference>
<protein>
    <submittedName>
        <fullName evidence="7">RNA polymerase ECF-type sigma factor</fullName>
    </submittedName>
</protein>
<dbReference type="InterPro" id="IPR013324">
    <property type="entry name" value="RNA_pol_sigma_r3/r4-like"/>
</dbReference>
<feature type="domain" description="RNA polymerase sigma factor 70 region 4 type 2" evidence="6">
    <location>
        <begin position="170"/>
        <end position="222"/>
    </location>
</feature>
<gene>
    <name evidence="7" type="ORF">ADICYQ_4194</name>
</gene>
<dbReference type="AlphaFoldDB" id="S7VB54"/>
<proteinExistence type="inferred from homology"/>
<dbReference type="SUPFAM" id="SSF88946">
    <property type="entry name" value="Sigma2 domain of RNA polymerase sigma factors"/>
    <property type="match status" value="1"/>
</dbReference>
<keyword evidence="2" id="KW-0805">Transcription regulation</keyword>
<dbReference type="InterPro" id="IPR007627">
    <property type="entry name" value="RNA_pol_sigma70_r2"/>
</dbReference>
<dbReference type="NCBIfam" id="TIGR02937">
    <property type="entry name" value="sigma70-ECF"/>
    <property type="match status" value="1"/>
</dbReference>
<evidence type="ECO:0000256" key="4">
    <source>
        <dbReference type="ARBA" id="ARBA00023163"/>
    </source>
</evidence>
<dbReference type="InterPro" id="IPR013249">
    <property type="entry name" value="RNA_pol_sigma70_r4_t2"/>
</dbReference>
<organism evidence="7 8">
    <name type="scientific">Cyclobacterium qasimii M12-11B</name>
    <dbReference type="NCBI Taxonomy" id="641524"/>
    <lineage>
        <taxon>Bacteria</taxon>
        <taxon>Pseudomonadati</taxon>
        <taxon>Bacteroidota</taxon>
        <taxon>Cytophagia</taxon>
        <taxon>Cytophagales</taxon>
        <taxon>Cyclobacteriaceae</taxon>
        <taxon>Cyclobacterium</taxon>
    </lineage>
</organism>
<dbReference type="GO" id="GO:0003677">
    <property type="term" value="F:DNA binding"/>
    <property type="evidence" value="ECO:0007669"/>
    <property type="project" value="InterPro"/>
</dbReference>
<dbReference type="EMBL" id="ATNM01000141">
    <property type="protein sequence ID" value="EPR66762.1"/>
    <property type="molecule type" value="Genomic_DNA"/>
</dbReference>
<dbReference type="InterPro" id="IPR013325">
    <property type="entry name" value="RNA_pol_sigma_r2"/>
</dbReference>
<name>S7VB54_9BACT</name>
<reference evidence="7 8" key="1">
    <citation type="journal article" date="2013" name="Genome Announc.">
        <title>Draft Genome Sequence of Cyclobacterium qasimii Strain M12-11BT, Isolated from Arctic Marine Sediment.</title>
        <authorList>
            <person name="Shivaji S."/>
            <person name="Ara S."/>
            <person name="Singh A."/>
            <person name="Kumar Pinnaka A."/>
        </authorList>
    </citation>
    <scope>NUCLEOTIDE SEQUENCE [LARGE SCALE GENOMIC DNA]</scope>
    <source>
        <strain evidence="7 8">M12-11B</strain>
    </source>
</reference>
<evidence type="ECO:0000256" key="1">
    <source>
        <dbReference type="ARBA" id="ARBA00010641"/>
    </source>
</evidence>
<dbReference type="PANTHER" id="PTHR43133">
    <property type="entry name" value="RNA POLYMERASE ECF-TYPE SIGMA FACTO"/>
    <property type="match status" value="1"/>
</dbReference>
<comment type="similarity">
    <text evidence="1">Belongs to the sigma-70 factor family. ECF subfamily.</text>
</comment>
<sequence length="230" mass="26916">MGSFYSLTSSLYYTASKPLISTMQNPLLTKDASISPLKHSKSVKQYESRTDMDIWSAFNKGNETAFNYIYRIYAPALFQYGGQFSKDEAMLQDCIQNIFIELRRKRGHLAEVNNIRAYLYKTMQREVVRCINREKRTSYTTCELDEGIFPIEICHETKLIQQEYEMERKEMIVAAMNQLSARQRQAILLLYEEGMNFKEITEVMEFSEVKSARKIIYRALASLKVLIKNK</sequence>
<dbReference type="Gene3D" id="1.10.1740.10">
    <property type="match status" value="1"/>
</dbReference>